<dbReference type="PANTHER" id="PTHR22605">
    <property type="entry name" value="RZ-TYPE DOMAIN-CONTAINING PROTEIN"/>
    <property type="match status" value="1"/>
</dbReference>
<evidence type="ECO:0000256" key="4">
    <source>
        <dbReference type="ARBA" id="ARBA00022771"/>
    </source>
</evidence>
<evidence type="ECO:0000256" key="3">
    <source>
        <dbReference type="ARBA" id="ARBA00022723"/>
    </source>
</evidence>
<dbReference type="Pfam" id="PF20173">
    <property type="entry name" value="ZnF_RZ-type"/>
    <property type="match status" value="1"/>
</dbReference>
<protein>
    <recommendedName>
        <fullName evidence="8">RZ-type domain-containing protein</fullName>
    </recommendedName>
</protein>
<keyword evidence="3" id="KW-0479">Metal-binding</keyword>
<dbReference type="GO" id="GO:0005737">
    <property type="term" value="C:cytoplasm"/>
    <property type="evidence" value="ECO:0007669"/>
    <property type="project" value="UniProtKB-SubCell"/>
</dbReference>
<sequence>MESVDGLVDLDAVYRRDEKGKFDALQDISSSLASAIPSCPDCRQPIRQFATKRYNRVVNRAIMDEIYRRFLTKGRVELESLQSRVNAIEDQSNSTSLESPEDGTEVYKACDELQKEALDLSKAMEAENPMKRLIDIIAIHKKTSMREIAASLSESKDMDSSERESHNQITLDARLIYVKVQEIRYSHVFKLINRPHGSEKTSAKRVERLTIAMGNVLEHCHELIAHAEGRRLYRIAITATISFAKISQLQGLCHRLHNRKAYRQSKDTEGAGKYVNCFEIARGLVAAALKLCGELGNCPELQEAVEEMARLYEGPRYEKITFEELQSIKTAMVSGREGMATHCGHWYNCANGHPFAIGECGMPMEQATCPECGAPIGGQDHRAVEGVSRARYME</sequence>
<dbReference type="InterPro" id="IPR031248">
    <property type="entry name" value="RNF213"/>
</dbReference>
<keyword evidence="5" id="KW-0862">Zinc</keyword>
<dbReference type="GO" id="GO:0002376">
    <property type="term" value="P:immune system process"/>
    <property type="evidence" value="ECO:0007669"/>
    <property type="project" value="UniProtKB-KW"/>
</dbReference>
<accession>A0A9W9JZJ6</accession>
<dbReference type="GO" id="GO:0004842">
    <property type="term" value="F:ubiquitin-protein transferase activity"/>
    <property type="evidence" value="ECO:0007669"/>
    <property type="project" value="InterPro"/>
</dbReference>
<evidence type="ECO:0000256" key="6">
    <source>
        <dbReference type="ARBA" id="ARBA00022859"/>
    </source>
</evidence>
<reference evidence="9" key="1">
    <citation type="submission" date="2022-11" db="EMBL/GenBank/DDBJ databases">
        <authorList>
            <person name="Petersen C."/>
        </authorList>
    </citation>
    <scope>NUCLEOTIDE SEQUENCE</scope>
    <source>
        <strain evidence="9">IBT 30069</strain>
    </source>
</reference>
<dbReference type="EMBL" id="JAPQKH010000007">
    <property type="protein sequence ID" value="KAJ5087674.1"/>
    <property type="molecule type" value="Genomic_DNA"/>
</dbReference>
<name>A0A9W9JZJ6_9EURO</name>
<evidence type="ECO:0000256" key="5">
    <source>
        <dbReference type="ARBA" id="ARBA00022833"/>
    </source>
</evidence>
<comment type="subcellular location">
    <subcellularLocation>
        <location evidence="1">Cytoplasm</location>
    </subcellularLocation>
</comment>
<dbReference type="Proteomes" id="UP001149165">
    <property type="component" value="Unassembled WGS sequence"/>
</dbReference>
<dbReference type="OrthoDB" id="2423195at2759"/>
<organism evidence="9 10">
    <name type="scientific">Penicillium angulare</name>
    <dbReference type="NCBI Taxonomy" id="116970"/>
    <lineage>
        <taxon>Eukaryota</taxon>
        <taxon>Fungi</taxon>
        <taxon>Dikarya</taxon>
        <taxon>Ascomycota</taxon>
        <taxon>Pezizomycotina</taxon>
        <taxon>Eurotiomycetes</taxon>
        <taxon>Eurotiomycetidae</taxon>
        <taxon>Eurotiales</taxon>
        <taxon>Aspergillaceae</taxon>
        <taxon>Penicillium</taxon>
    </lineage>
</organism>
<keyword evidence="10" id="KW-1185">Reference proteome</keyword>
<keyword evidence="6" id="KW-0391">Immunity</keyword>
<keyword evidence="2" id="KW-0963">Cytoplasm</keyword>
<evidence type="ECO:0000256" key="1">
    <source>
        <dbReference type="ARBA" id="ARBA00004496"/>
    </source>
</evidence>
<dbReference type="InterPro" id="IPR046439">
    <property type="entry name" value="ZF_RZ_dom"/>
</dbReference>
<dbReference type="GO" id="GO:0008270">
    <property type="term" value="F:zinc ion binding"/>
    <property type="evidence" value="ECO:0007669"/>
    <property type="project" value="UniProtKB-KW"/>
</dbReference>
<reference evidence="9" key="2">
    <citation type="journal article" date="2023" name="IMA Fungus">
        <title>Comparative genomic study of the Penicillium genus elucidates a diverse pangenome and 15 lateral gene transfer events.</title>
        <authorList>
            <person name="Petersen C."/>
            <person name="Sorensen T."/>
            <person name="Nielsen M.R."/>
            <person name="Sondergaard T.E."/>
            <person name="Sorensen J.L."/>
            <person name="Fitzpatrick D.A."/>
            <person name="Frisvad J.C."/>
            <person name="Nielsen K.L."/>
        </authorList>
    </citation>
    <scope>NUCLEOTIDE SEQUENCE</scope>
    <source>
        <strain evidence="9">IBT 30069</strain>
    </source>
</reference>
<evidence type="ECO:0000313" key="9">
    <source>
        <dbReference type="EMBL" id="KAJ5087674.1"/>
    </source>
</evidence>
<proteinExistence type="predicted"/>
<evidence type="ECO:0000256" key="7">
    <source>
        <dbReference type="SAM" id="Coils"/>
    </source>
</evidence>
<evidence type="ECO:0000313" key="10">
    <source>
        <dbReference type="Proteomes" id="UP001149165"/>
    </source>
</evidence>
<feature type="domain" description="RZ-type" evidence="8">
    <location>
        <begin position="320"/>
        <end position="394"/>
    </location>
</feature>
<feature type="coiled-coil region" evidence="7">
    <location>
        <begin position="71"/>
        <end position="98"/>
    </location>
</feature>
<dbReference type="PROSITE" id="PS51981">
    <property type="entry name" value="ZF_RZ"/>
    <property type="match status" value="1"/>
</dbReference>
<evidence type="ECO:0000259" key="8">
    <source>
        <dbReference type="PROSITE" id="PS51981"/>
    </source>
</evidence>
<dbReference type="PANTHER" id="PTHR22605:SF16">
    <property type="entry name" value="E3 UBIQUITIN-PROTEIN LIGASE RNF213"/>
    <property type="match status" value="1"/>
</dbReference>
<comment type="caution">
    <text evidence="9">The sequence shown here is derived from an EMBL/GenBank/DDBJ whole genome shotgun (WGS) entry which is preliminary data.</text>
</comment>
<keyword evidence="4" id="KW-0863">Zinc-finger</keyword>
<keyword evidence="7" id="KW-0175">Coiled coil</keyword>
<dbReference type="AlphaFoldDB" id="A0A9W9JZJ6"/>
<gene>
    <name evidence="9" type="ORF">N7456_011290</name>
</gene>
<dbReference type="GO" id="GO:0016887">
    <property type="term" value="F:ATP hydrolysis activity"/>
    <property type="evidence" value="ECO:0007669"/>
    <property type="project" value="InterPro"/>
</dbReference>
<evidence type="ECO:0000256" key="2">
    <source>
        <dbReference type="ARBA" id="ARBA00022490"/>
    </source>
</evidence>